<dbReference type="RefSeq" id="WP_386768817.1">
    <property type="nucleotide sequence ID" value="NZ_JBHSTI010000034.1"/>
</dbReference>
<comment type="caution">
    <text evidence="2">The sequence shown here is derived from an EMBL/GenBank/DDBJ whole genome shotgun (WGS) entry which is preliminary data.</text>
</comment>
<evidence type="ECO:0000313" key="2">
    <source>
        <dbReference type="EMBL" id="MFC6239498.1"/>
    </source>
</evidence>
<gene>
    <name evidence="2" type="ORF">ACFQGU_16615</name>
</gene>
<name>A0ABW1T651_9ACTN</name>
<dbReference type="NCBIfam" id="NF041390">
    <property type="entry name" value="TadE_Rv3655c"/>
    <property type="match status" value="1"/>
</dbReference>
<keyword evidence="1" id="KW-0812">Transmembrane</keyword>
<evidence type="ECO:0000313" key="3">
    <source>
        <dbReference type="Proteomes" id="UP001596138"/>
    </source>
</evidence>
<evidence type="ECO:0000256" key="1">
    <source>
        <dbReference type="SAM" id="Phobius"/>
    </source>
</evidence>
<keyword evidence="1" id="KW-0472">Membrane</keyword>
<keyword evidence="1" id="KW-1133">Transmembrane helix</keyword>
<dbReference type="Proteomes" id="UP001596138">
    <property type="component" value="Unassembled WGS sequence"/>
</dbReference>
<dbReference type="EMBL" id="JBHSTI010000034">
    <property type="protein sequence ID" value="MFC6239498.1"/>
    <property type="molecule type" value="Genomic_DNA"/>
</dbReference>
<reference evidence="3" key="1">
    <citation type="journal article" date="2019" name="Int. J. Syst. Evol. Microbiol.">
        <title>The Global Catalogue of Microorganisms (GCM) 10K type strain sequencing project: providing services to taxonomists for standard genome sequencing and annotation.</title>
        <authorList>
            <consortium name="The Broad Institute Genomics Platform"/>
            <consortium name="The Broad Institute Genome Sequencing Center for Infectious Disease"/>
            <person name="Wu L."/>
            <person name="Ma J."/>
        </authorList>
    </citation>
    <scope>NUCLEOTIDE SEQUENCE [LARGE SCALE GENOMIC DNA]</scope>
    <source>
        <strain evidence="3">CGMCC 4.7317</strain>
    </source>
</reference>
<feature type="transmembrane region" description="Helical" evidence="1">
    <location>
        <begin position="28"/>
        <end position="51"/>
    </location>
</feature>
<keyword evidence="3" id="KW-1185">Reference proteome</keyword>
<protein>
    <submittedName>
        <fullName evidence="2">TadE family type IV pilus minor pilin</fullName>
    </submittedName>
</protein>
<proteinExistence type="predicted"/>
<accession>A0ABW1T651</accession>
<organism evidence="2 3">
    <name type="scientific">Longivirga aurantiaca</name>
    <dbReference type="NCBI Taxonomy" id="1837743"/>
    <lineage>
        <taxon>Bacteria</taxon>
        <taxon>Bacillati</taxon>
        <taxon>Actinomycetota</taxon>
        <taxon>Actinomycetes</taxon>
        <taxon>Sporichthyales</taxon>
        <taxon>Sporichthyaceae</taxon>
        <taxon>Longivirga</taxon>
    </lineage>
</organism>
<dbReference type="InterPro" id="IPR049790">
    <property type="entry name" value="Rv3655c/TadE"/>
</dbReference>
<sequence>MSRSLRAPGAARLPGRAPADTGAVTVEAAVSLLALAGVVGMLLFGLGLLGAQLAVGEASRSAARAAARGESPVAVAVEARRLAPGAEVVLRRSGDRVEVEVVRLVTPPGLLARLGPFRLAAVSTAAVEPVVSEAAP</sequence>